<evidence type="ECO:0000256" key="6">
    <source>
        <dbReference type="ARBA" id="ARBA00023239"/>
    </source>
</evidence>
<dbReference type="NCBIfam" id="TIGR03800">
    <property type="entry name" value="PLP_synth_Pdx2"/>
    <property type="match status" value="1"/>
</dbReference>
<comment type="catalytic activity">
    <reaction evidence="7">
        <text>L-glutamine + H2O = L-glutamate + NH4(+)</text>
        <dbReference type="Rhea" id="RHEA:15889"/>
        <dbReference type="ChEBI" id="CHEBI:15377"/>
        <dbReference type="ChEBI" id="CHEBI:28938"/>
        <dbReference type="ChEBI" id="CHEBI:29985"/>
        <dbReference type="ChEBI" id="CHEBI:58359"/>
        <dbReference type="EC" id="3.5.1.2"/>
    </reaction>
</comment>
<evidence type="ECO:0000256" key="4">
    <source>
        <dbReference type="ARBA" id="ARBA00022898"/>
    </source>
</evidence>
<dbReference type="Gene3D" id="3.40.50.880">
    <property type="match status" value="1"/>
</dbReference>
<dbReference type="Pfam" id="PF01174">
    <property type="entry name" value="SNO"/>
    <property type="match status" value="1"/>
</dbReference>
<keyword evidence="6" id="KW-0456">Lyase</keyword>
<dbReference type="PANTHER" id="PTHR31559">
    <property type="entry name" value="PYRIDOXAL 5'-PHOSPHATE SYNTHASE SUBUNIT SNO"/>
    <property type="match status" value="1"/>
</dbReference>
<comment type="caution">
    <text evidence="8">The sequence shown here is derived from an EMBL/GenBank/DDBJ whole genome shotgun (WGS) entry which is preliminary data.</text>
</comment>
<organism evidence="8">
    <name type="scientific">mine drainage metagenome</name>
    <dbReference type="NCBI Taxonomy" id="410659"/>
    <lineage>
        <taxon>unclassified sequences</taxon>
        <taxon>metagenomes</taxon>
        <taxon>ecological metagenomes</taxon>
    </lineage>
</organism>
<keyword evidence="4" id="KW-0663">Pyridoxal phosphate</keyword>
<keyword evidence="3" id="KW-0378">Hydrolase</keyword>
<dbReference type="GO" id="GO:1903600">
    <property type="term" value="C:glutaminase complex"/>
    <property type="evidence" value="ECO:0007669"/>
    <property type="project" value="TreeGrafter"/>
</dbReference>
<sequence>MKVGVIGFQGDVAEHIEILYKLKEERKRDVDPVLVKSRRMLSEVSALILPGGESTTIYRLIKEYDIYWDIIQRAKNGMPVMGTCAGLILVSRNAKDERVRGMGLIDITIRRNAYGRQAQSFYENIKVNSIGSVIAIFIRAPIIESVGDAEVMSIYDNQPVMVRNQYVLGMTFHPELSGDTRIHDYFLSMVGREGYTSSGKREWYVS</sequence>
<dbReference type="HAMAP" id="MF_01615">
    <property type="entry name" value="PdxT"/>
    <property type="match status" value="1"/>
</dbReference>
<evidence type="ECO:0000256" key="5">
    <source>
        <dbReference type="ARBA" id="ARBA00022962"/>
    </source>
</evidence>
<dbReference type="GO" id="GO:0042823">
    <property type="term" value="P:pyridoxal phosphate biosynthetic process"/>
    <property type="evidence" value="ECO:0007669"/>
    <property type="project" value="InterPro"/>
</dbReference>
<dbReference type="SUPFAM" id="SSF52317">
    <property type="entry name" value="Class I glutamine amidotransferase-like"/>
    <property type="match status" value="1"/>
</dbReference>
<dbReference type="GO" id="GO:0016829">
    <property type="term" value="F:lyase activity"/>
    <property type="evidence" value="ECO:0007669"/>
    <property type="project" value="UniProtKB-KW"/>
</dbReference>
<dbReference type="CDD" id="cd01749">
    <property type="entry name" value="GATase1_PB"/>
    <property type="match status" value="1"/>
</dbReference>
<dbReference type="InterPro" id="IPR002161">
    <property type="entry name" value="PdxT/SNO"/>
</dbReference>
<feature type="non-terminal residue" evidence="8">
    <location>
        <position position="206"/>
    </location>
</feature>
<dbReference type="AlphaFoldDB" id="T0YVK8"/>
<reference evidence="8" key="2">
    <citation type="journal article" date="2014" name="ISME J.">
        <title>Microbial stratification in low pH oxic and suboxic macroscopic growths along an acid mine drainage.</title>
        <authorList>
            <person name="Mendez-Garcia C."/>
            <person name="Mesa V."/>
            <person name="Sprenger R.R."/>
            <person name="Richter M."/>
            <person name="Diez M.S."/>
            <person name="Solano J."/>
            <person name="Bargiela R."/>
            <person name="Golyshina O.V."/>
            <person name="Manteca A."/>
            <person name="Ramos J.L."/>
            <person name="Gallego J.R."/>
            <person name="Llorente I."/>
            <person name="Martins Dos Santos V.A."/>
            <person name="Jensen O.N."/>
            <person name="Pelaez A.I."/>
            <person name="Sanchez J."/>
            <person name="Ferrer M."/>
        </authorList>
    </citation>
    <scope>NUCLEOTIDE SEQUENCE</scope>
</reference>
<keyword evidence="5 8" id="KW-0315">Glutamine amidotransferase</keyword>
<dbReference type="PIRSF" id="PIRSF005639">
    <property type="entry name" value="Glut_amidoT_SNO"/>
    <property type="match status" value="1"/>
</dbReference>
<dbReference type="GO" id="GO:0004359">
    <property type="term" value="F:glutaminase activity"/>
    <property type="evidence" value="ECO:0007669"/>
    <property type="project" value="UniProtKB-EC"/>
</dbReference>
<dbReference type="EMBL" id="AUZY01010819">
    <property type="protein sequence ID" value="EQD37063.1"/>
    <property type="molecule type" value="Genomic_DNA"/>
</dbReference>
<dbReference type="GO" id="GO:0005829">
    <property type="term" value="C:cytosol"/>
    <property type="evidence" value="ECO:0007669"/>
    <property type="project" value="TreeGrafter"/>
</dbReference>
<protein>
    <recommendedName>
        <fullName evidence="2">glutaminase</fullName>
        <ecNumber evidence="2">3.5.1.2</ecNumber>
    </recommendedName>
</protein>
<comment type="similarity">
    <text evidence="1">Belongs to the glutaminase PdxT/SNO family.</text>
</comment>
<evidence type="ECO:0000313" key="8">
    <source>
        <dbReference type="EMBL" id="EQD37063.1"/>
    </source>
</evidence>
<dbReference type="InterPro" id="IPR029062">
    <property type="entry name" value="Class_I_gatase-like"/>
</dbReference>
<dbReference type="EC" id="3.5.1.2" evidence="2"/>
<keyword evidence="8" id="KW-0808">Transferase</keyword>
<evidence type="ECO:0000256" key="3">
    <source>
        <dbReference type="ARBA" id="ARBA00022801"/>
    </source>
</evidence>
<accession>T0YVK8</accession>
<dbReference type="GO" id="GO:0008614">
    <property type="term" value="P:pyridoxine metabolic process"/>
    <property type="evidence" value="ECO:0007669"/>
    <property type="project" value="TreeGrafter"/>
</dbReference>
<reference evidence="8" key="1">
    <citation type="submission" date="2013-08" db="EMBL/GenBank/DDBJ databases">
        <authorList>
            <person name="Mendez C."/>
            <person name="Richter M."/>
            <person name="Ferrer M."/>
            <person name="Sanchez J."/>
        </authorList>
    </citation>
    <scope>NUCLEOTIDE SEQUENCE</scope>
</reference>
<dbReference type="FunFam" id="3.40.50.880:FF:000010">
    <property type="entry name" value="uncharacterized protein LOC100176842 isoform X2"/>
    <property type="match status" value="1"/>
</dbReference>
<dbReference type="GO" id="GO:0016740">
    <property type="term" value="F:transferase activity"/>
    <property type="evidence" value="ECO:0007669"/>
    <property type="project" value="UniProtKB-KW"/>
</dbReference>
<dbReference type="PROSITE" id="PS51273">
    <property type="entry name" value="GATASE_TYPE_1"/>
    <property type="match status" value="1"/>
</dbReference>
<evidence type="ECO:0000256" key="2">
    <source>
        <dbReference type="ARBA" id="ARBA00012918"/>
    </source>
</evidence>
<gene>
    <name evidence="8" type="ORF">B1B_16265</name>
</gene>
<evidence type="ECO:0000256" key="7">
    <source>
        <dbReference type="ARBA" id="ARBA00049534"/>
    </source>
</evidence>
<dbReference type="InterPro" id="IPR021196">
    <property type="entry name" value="PdxT/SNO_CS"/>
</dbReference>
<name>T0YVK8_9ZZZZ</name>
<evidence type="ECO:0000256" key="1">
    <source>
        <dbReference type="ARBA" id="ARBA00008345"/>
    </source>
</evidence>
<dbReference type="PROSITE" id="PS51130">
    <property type="entry name" value="PDXT_SNO_2"/>
    <property type="match status" value="1"/>
</dbReference>
<dbReference type="PANTHER" id="PTHR31559:SF0">
    <property type="entry name" value="PYRIDOXAL 5'-PHOSPHATE SYNTHASE SUBUNIT SNO1-RELATED"/>
    <property type="match status" value="1"/>
</dbReference>
<dbReference type="PROSITE" id="PS01236">
    <property type="entry name" value="PDXT_SNO_1"/>
    <property type="match status" value="1"/>
</dbReference>
<proteinExistence type="inferred from homology"/>